<keyword evidence="1" id="KW-1185">Reference proteome</keyword>
<organism evidence="1 2">
    <name type="scientific">Ditylenchus dipsaci</name>
    <dbReference type="NCBI Taxonomy" id="166011"/>
    <lineage>
        <taxon>Eukaryota</taxon>
        <taxon>Metazoa</taxon>
        <taxon>Ecdysozoa</taxon>
        <taxon>Nematoda</taxon>
        <taxon>Chromadorea</taxon>
        <taxon>Rhabditida</taxon>
        <taxon>Tylenchina</taxon>
        <taxon>Tylenchomorpha</taxon>
        <taxon>Sphaerularioidea</taxon>
        <taxon>Anguinidae</taxon>
        <taxon>Anguininae</taxon>
        <taxon>Ditylenchus</taxon>
    </lineage>
</organism>
<proteinExistence type="predicted"/>
<dbReference type="Proteomes" id="UP000887574">
    <property type="component" value="Unplaced"/>
</dbReference>
<accession>A0A915CPX6</accession>
<reference evidence="2" key="1">
    <citation type="submission" date="2022-11" db="UniProtKB">
        <authorList>
            <consortium name="WormBaseParasite"/>
        </authorList>
    </citation>
    <scope>IDENTIFICATION</scope>
</reference>
<dbReference type="AlphaFoldDB" id="A0A915CPX6"/>
<evidence type="ECO:0000313" key="2">
    <source>
        <dbReference type="WBParaSite" id="jg11337"/>
    </source>
</evidence>
<protein>
    <submittedName>
        <fullName evidence="2">Uncharacterized protein</fullName>
    </submittedName>
</protein>
<evidence type="ECO:0000313" key="1">
    <source>
        <dbReference type="Proteomes" id="UP000887574"/>
    </source>
</evidence>
<name>A0A915CPX6_9BILA</name>
<dbReference type="WBParaSite" id="jg11337">
    <property type="protein sequence ID" value="jg11337"/>
    <property type="gene ID" value="jg11337"/>
</dbReference>
<sequence>MVLDSTFLPLHRLVADVILRASISEQTARRFNEALLALLCRNHPILILSQLRIGEWLPSSPVGGGCWRGKSRVHS</sequence>